<dbReference type="Proteomes" id="UP000694892">
    <property type="component" value="Chromosome 4L"/>
</dbReference>
<protein>
    <submittedName>
        <fullName evidence="1">Uncharacterized protein</fullName>
    </submittedName>
</protein>
<name>A0A974D5G8_XENLA</name>
<organism evidence="1 2">
    <name type="scientific">Xenopus laevis</name>
    <name type="common">African clawed frog</name>
    <dbReference type="NCBI Taxonomy" id="8355"/>
    <lineage>
        <taxon>Eukaryota</taxon>
        <taxon>Metazoa</taxon>
        <taxon>Chordata</taxon>
        <taxon>Craniata</taxon>
        <taxon>Vertebrata</taxon>
        <taxon>Euteleostomi</taxon>
        <taxon>Amphibia</taxon>
        <taxon>Batrachia</taxon>
        <taxon>Anura</taxon>
        <taxon>Pipoidea</taxon>
        <taxon>Pipidae</taxon>
        <taxon>Xenopodinae</taxon>
        <taxon>Xenopus</taxon>
        <taxon>Xenopus</taxon>
    </lineage>
</organism>
<reference evidence="2" key="1">
    <citation type="journal article" date="2016" name="Nature">
        <title>Genome evolution in the allotetraploid frog Xenopus laevis.</title>
        <authorList>
            <person name="Session A.M."/>
            <person name="Uno Y."/>
            <person name="Kwon T."/>
            <person name="Chapman J.A."/>
            <person name="Toyoda A."/>
            <person name="Takahashi S."/>
            <person name="Fukui A."/>
            <person name="Hikosaka A."/>
            <person name="Suzuki A."/>
            <person name="Kondo M."/>
            <person name="van Heeringen S.J."/>
            <person name="Quigley I."/>
            <person name="Heinz S."/>
            <person name="Ogino H."/>
            <person name="Ochi H."/>
            <person name="Hellsten U."/>
            <person name="Lyons J.B."/>
            <person name="Simakov O."/>
            <person name="Putnam N."/>
            <person name="Stites J."/>
            <person name="Kuroki Y."/>
            <person name="Tanaka T."/>
            <person name="Michiue T."/>
            <person name="Watanabe M."/>
            <person name="Bogdanovic O."/>
            <person name="Lister R."/>
            <person name="Georgiou G."/>
            <person name="Paranjpe S.S."/>
            <person name="van Kruijsbergen I."/>
            <person name="Shu S."/>
            <person name="Carlson J."/>
            <person name="Kinoshita T."/>
            <person name="Ohta Y."/>
            <person name="Mawaribuchi S."/>
            <person name="Jenkins J."/>
            <person name="Grimwood J."/>
            <person name="Schmutz J."/>
            <person name="Mitros T."/>
            <person name="Mozaffari S.V."/>
            <person name="Suzuki Y."/>
            <person name="Haramoto Y."/>
            <person name="Yamamoto T.S."/>
            <person name="Takagi C."/>
            <person name="Heald R."/>
            <person name="Miller K."/>
            <person name="Haudenschild C."/>
            <person name="Kitzman J."/>
            <person name="Nakayama T."/>
            <person name="Izutsu Y."/>
            <person name="Robert J."/>
            <person name="Fortriede J."/>
            <person name="Burns K."/>
            <person name="Lotay V."/>
            <person name="Karimi K."/>
            <person name="Yasuoka Y."/>
            <person name="Dichmann D.S."/>
            <person name="Flajnik M.F."/>
            <person name="Houston D.W."/>
            <person name="Shendure J."/>
            <person name="DuPasquier L."/>
            <person name="Vize P.D."/>
            <person name="Zorn A.M."/>
            <person name="Ito M."/>
            <person name="Marcotte E.M."/>
            <person name="Wallingford J.B."/>
            <person name="Ito Y."/>
            <person name="Asashima M."/>
            <person name="Ueno N."/>
            <person name="Matsuda Y."/>
            <person name="Veenstra G.J."/>
            <person name="Fujiyama A."/>
            <person name="Harland R.M."/>
            <person name="Taira M."/>
            <person name="Rokhsar D.S."/>
        </authorList>
    </citation>
    <scope>NUCLEOTIDE SEQUENCE [LARGE SCALE GENOMIC DNA]</scope>
    <source>
        <strain evidence="2">J</strain>
    </source>
</reference>
<accession>A0A974D5G8</accession>
<gene>
    <name evidence="1" type="ORF">XELAEV_18024013mg</name>
</gene>
<evidence type="ECO:0000313" key="2">
    <source>
        <dbReference type="Proteomes" id="UP000694892"/>
    </source>
</evidence>
<dbReference type="EMBL" id="CM004472">
    <property type="protein sequence ID" value="OCT85844.1"/>
    <property type="molecule type" value="Genomic_DNA"/>
</dbReference>
<sequence>MRYCGGRGRCRRGCEALQRGNPSLTYFNKFLCSFDTKFVKVKNIWLFSLKWTCHPDTNIFIVKVLFKLNMKSNFYFLLKHS</sequence>
<dbReference type="AlphaFoldDB" id="A0A974D5G8"/>
<proteinExistence type="predicted"/>
<evidence type="ECO:0000313" key="1">
    <source>
        <dbReference type="EMBL" id="OCT85844.1"/>
    </source>
</evidence>